<feature type="non-terminal residue" evidence="2">
    <location>
        <position position="45"/>
    </location>
</feature>
<evidence type="ECO:0000313" key="3">
    <source>
        <dbReference type="Proteomes" id="UP000186469"/>
    </source>
</evidence>
<dbReference type="Gene3D" id="3.30.1390.10">
    <property type="match status" value="1"/>
</dbReference>
<dbReference type="AlphaFoldDB" id="A0A1M7TMH1"/>
<organism evidence="2 3">
    <name type="scientific">Desulfovibrio litoralis DSM 11393</name>
    <dbReference type="NCBI Taxonomy" id="1121455"/>
    <lineage>
        <taxon>Bacteria</taxon>
        <taxon>Pseudomonadati</taxon>
        <taxon>Thermodesulfobacteriota</taxon>
        <taxon>Desulfovibrionia</taxon>
        <taxon>Desulfovibrionales</taxon>
        <taxon>Desulfovibrionaceae</taxon>
        <taxon>Desulfovibrio</taxon>
    </lineage>
</organism>
<protein>
    <submittedName>
        <fullName evidence="2">Ribosomal protein L7/L12 C-terminal domain-containing protein</fullName>
    </submittedName>
</protein>
<reference evidence="2 3" key="1">
    <citation type="submission" date="2016-12" db="EMBL/GenBank/DDBJ databases">
        <authorList>
            <person name="Song W.-J."/>
            <person name="Kurnit D.M."/>
        </authorList>
    </citation>
    <scope>NUCLEOTIDE SEQUENCE [LARGE SCALE GENOMIC DNA]</scope>
    <source>
        <strain evidence="2 3">DSM 11393</strain>
    </source>
</reference>
<dbReference type="STRING" id="1121455.SAMN02745728_02234"/>
<dbReference type="InterPro" id="IPR013823">
    <property type="entry name" value="Ribosomal_bL12_C"/>
</dbReference>
<proteinExistence type="predicted"/>
<dbReference type="GO" id="GO:0005840">
    <property type="term" value="C:ribosome"/>
    <property type="evidence" value="ECO:0007669"/>
    <property type="project" value="UniProtKB-KW"/>
</dbReference>
<feature type="domain" description="Large ribosomal subunit protein bL12 C-terminal" evidence="1">
    <location>
        <begin position="15"/>
        <end position="45"/>
    </location>
</feature>
<accession>A0A1M7TMH1</accession>
<dbReference type="InterPro" id="IPR014719">
    <property type="entry name" value="Ribosomal_bL12_C/ClpS-like"/>
</dbReference>
<keyword evidence="2" id="KW-0687">Ribonucleoprotein</keyword>
<evidence type="ECO:0000259" key="1">
    <source>
        <dbReference type="Pfam" id="PF00542"/>
    </source>
</evidence>
<dbReference type="EMBL" id="FRDI01000016">
    <property type="protein sequence ID" value="SHN71848.1"/>
    <property type="molecule type" value="Genomic_DNA"/>
</dbReference>
<evidence type="ECO:0000313" key="2">
    <source>
        <dbReference type="EMBL" id="SHN71848.1"/>
    </source>
</evidence>
<dbReference type="GO" id="GO:0003735">
    <property type="term" value="F:structural constituent of ribosome"/>
    <property type="evidence" value="ECO:0007669"/>
    <property type="project" value="InterPro"/>
</dbReference>
<name>A0A1M7TMH1_9BACT</name>
<keyword evidence="3" id="KW-1185">Reference proteome</keyword>
<dbReference type="GO" id="GO:0006412">
    <property type="term" value="P:translation"/>
    <property type="evidence" value="ECO:0007669"/>
    <property type="project" value="InterPro"/>
</dbReference>
<gene>
    <name evidence="2" type="ORF">SAMN02745728_02234</name>
</gene>
<dbReference type="SUPFAM" id="SSF54736">
    <property type="entry name" value="ClpS-like"/>
    <property type="match status" value="1"/>
</dbReference>
<dbReference type="Proteomes" id="UP000186469">
    <property type="component" value="Unassembled WGS sequence"/>
</dbReference>
<keyword evidence="2" id="KW-0689">Ribosomal protein</keyword>
<sequence>MYISKFTQKIEELIAKDKVDGAPASIKEAVSKQDAEEAKKQLVEA</sequence>
<dbReference type="Pfam" id="PF00542">
    <property type="entry name" value="Ribosomal_L12"/>
    <property type="match status" value="1"/>
</dbReference>